<feature type="region of interest" description="Disordered" evidence="1">
    <location>
        <begin position="1"/>
        <end position="137"/>
    </location>
</feature>
<comment type="caution">
    <text evidence="2">The sequence shown here is derived from an EMBL/GenBank/DDBJ whole genome shotgun (WGS) entry which is preliminary data.</text>
</comment>
<keyword evidence="3" id="KW-1185">Reference proteome</keyword>
<name>A0A8J2K9G1_9HEXA</name>
<feature type="compositionally biased region" description="Polar residues" evidence="1">
    <location>
        <begin position="702"/>
        <end position="712"/>
    </location>
</feature>
<reference evidence="2" key="1">
    <citation type="submission" date="2021-06" db="EMBL/GenBank/DDBJ databases">
        <authorList>
            <person name="Hodson N. C."/>
            <person name="Mongue J. A."/>
            <person name="Jaron S. K."/>
        </authorList>
    </citation>
    <scope>NUCLEOTIDE SEQUENCE</scope>
</reference>
<evidence type="ECO:0000313" key="3">
    <source>
        <dbReference type="Proteomes" id="UP000708208"/>
    </source>
</evidence>
<dbReference type="EMBL" id="CAJVCH010266456">
    <property type="protein sequence ID" value="CAG7734294.1"/>
    <property type="molecule type" value="Genomic_DNA"/>
</dbReference>
<evidence type="ECO:0000313" key="2">
    <source>
        <dbReference type="EMBL" id="CAG7734294.1"/>
    </source>
</evidence>
<feature type="compositionally biased region" description="Polar residues" evidence="1">
    <location>
        <begin position="119"/>
        <end position="130"/>
    </location>
</feature>
<dbReference type="Proteomes" id="UP000708208">
    <property type="component" value="Unassembled WGS sequence"/>
</dbReference>
<organism evidence="2 3">
    <name type="scientific">Allacma fusca</name>
    <dbReference type="NCBI Taxonomy" id="39272"/>
    <lineage>
        <taxon>Eukaryota</taxon>
        <taxon>Metazoa</taxon>
        <taxon>Ecdysozoa</taxon>
        <taxon>Arthropoda</taxon>
        <taxon>Hexapoda</taxon>
        <taxon>Collembola</taxon>
        <taxon>Symphypleona</taxon>
        <taxon>Sminthuridae</taxon>
        <taxon>Allacma</taxon>
    </lineage>
</organism>
<proteinExistence type="predicted"/>
<dbReference type="AlphaFoldDB" id="A0A8J2K9G1"/>
<feature type="compositionally biased region" description="Polar residues" evidence="1">
    <location>
        <begin position="59"/>
        <end position="82"/>
    </location>
</feature>
<feature type="region of interest" description="Disordered" evidence="1">
    <location>
        <begin position="699"/>
        <end position="718"/>
    </location>
</feature>
<feature type="region of interest" description="Disordered" evidence="1">
    <location>
        <begin position="411"/>
        <end position="446"/>
    </location>
</feature>
<evidence type="ECO:0000256" key="1">
    <source>
        <dbReference type="SAM" id="MobiDB-lite"/>
    </source>
</evidence>
<sequence>MSQQAQAGNLPSQNYTTEVPQPVPMQTAQQPGNYNDPSQWNPNDPAYQNYNPAQPGPRMQTSQVEGNSQVYNQSVKTNTGEHSPSPNPNSSTPLRISIDHDSSPYDLNDLPSKNEEGYNPSSPYNNTTQIGDHGKTSAKVKVSVNEYAEDNTQQYKNQMPNIIIQIPGMPQYPGNWANQCKNPPQSNPNCNYNSQCNDAPQCNNIPPACKKAKTVKRFKSKPCNLPNEPNMGLTRNTIPMFNPLQEMNPMTTQMYENGYSQGGQFMPMSMHGVSQAESMYRNRSSNPQGRGYGGVVPMVDEFNPQQYPMPCQYGEQMQNGNEAGSLFYNQQPMFMNQEGMFPMTGNPFPQIPMHQNVHRAKNHELDCDSDQTADDNDSDCTSSALSSFIKPNHATAADPFCQLEPRNPLGMLGSAKRKNTSFKTKDQQTSRAQMVTSDMDLSKRDQGKQCEESIQCKLGCPDEDFGSSVPRAPTSTSRSKPRKCTKPSLIPKRCATAVQDELDPCLSLELEIQRQQMLMQQELQNQRCAMMVQQELQNQRQTLLLQRQLQNQRQALLLQQELQNREQSEMLQSELSSVRKKTNSNNNCRNRSRRKCWTSNRMRMTPDCCCRQPMVSILDGGGINNNCNNCHCPPRHQNSLRSEDMDPMEIQIYKNEVSSSNCPCPDQGNSMKSSPACTLHTEYAMKLARLKEHNRLPMLSTLPPTERNSIMTRSRKKRVPETTLMIRGCRCDNITSSCLSSDSPPCEFPSVTSLGLQQLKKDKNLELDNLTAPGTMSMSKVIKFQAKFGKSDGDE</sequence>
<gene>
    <name evidence="2" type="ORF">AFUS01_LOCUS22692</name>
</gene>
<accession>A0A8J2K9G1</accession>
<feature type="compositionally biased region" description="Polar residues" evidence="1">
    <location>
        <begin position="1"/>
        <end position="52"/>
    </location>
</feature>
<feature type="region of interest" description="Disordered" evidence="1">
    <location>
        <begin position="465"/>
        <end position="485"/>
    </location>
</feature>
<protein>
    <submittedName>
        <fullName evidence="2">Uncharacterized protein</fullName>
    </submittedName>
</protein>